<dbReference type="PANTHER" id="PTHR46310:SF7">
    <property type="entry name" value="AMIDASE 1"/>
    <property type="match status" value="1"/>
</dbReference>
<feature type="domain" description="Amidase" evidence="1">
    <location>
        <begin position="207"/>
        <end position="389"/>
    </location>
</feature>
<dbReference type="Proteomes" id="UP001303473">
    <property type="component" value="Unassembled WGS sequence"/>
</dbReference>
<keyword evidence="3" id="KW-1185">Reference proteome</keyword>
<dbReference type="InterPro" id="IPR036928">
    <property type="entry name" value="AS_sf"/>
</dbReference>
<sequence length="654" mass="73052">MAHRLLLEKEVLAFAALTTVEVSSFRPVFVPLTLIALEWKECVSSSVPRLWSQLAQAYPNTLEMQMQMPPSLNLVPFKGPTLDEEMKVTIGDADYILIPHDTVVLSVTSEDGPGHTISGADLRKFRETTLNKDDVFRPEFFRHVVFYGIAADSVIFESGAEAELDSWGTKSMTFLAGDPSAKAAPGPYAGTNGRVIVPSRCYFKPSKSRPLDGVRITVKDNIDVAGHKTTLCNRAWQDLYPAKTKHAACVQVLVNAGAIIVGKAKLMAMIMREEPLECVEFTAPFNPRGDGYQISSGSSHGSAAGVASYDWLDFSIGSDTNGSGRKPAHYNGCFSIRPSAGVMNTQGVIGQFPQFDMPVFFSRDISRFSDFISAWYGDSPMLRAPSDLPVKILYPKDYLPTVNEAQTRLIDKFVNGLESALQTGRTRISLAEMWEKDCPDGRENADIAKYLEKTGSYPYYYDAYHTLQPFTQEYTKKFGKAPFIHRAMKWQWSVAKTITREERDFYWRRSEIYRRWLLEKVFEEDAEDKMTIMVLPILDGKPTYRDAELPYAFHSHLPTCTYLSWPYYILSGYSSLNMSPMMRAPEVTAIVGEIPYDSIVAERTEPMPIAVSVIGAPGMDLCLVDLVERGLKAAGIPRQVQTGRSVYGVESEIA</sequence>
<accession>A0AAN6ND52</accession>
<evidence type="ECO:0000313" key="3">
    <source>
        <dbReference type="Proteomes" id="UP001303473"/>
    </source>
</evidence>
<proteinExistence type="predicted"/>
<name>A0AAN6ND52_9PEZI</name>
<dbReference type="PANTHER" id="PTHR46310">
    <property type="entry name" value="AMIDASE 1"/>
    <property type="match status" value="1"/>
</dbReference>
<dbReference type="AlphaFoldDB" id="A0AAN6ND52"/>
<protein>
    <submittedName>
        <fullName evidence="2">Amidase</fullName>
    </submittedName>
</protein>
<dbReference type="SUPFAM" id="SSF75304">
    <property type="entry name" value="Amidase signature (AS) enzymes"/>
    <property type="match status" value="1"/>
</dbReference>
<evidence type="ECO:0000259" key="1">
    <source>
        <dbReference type="Pfam" id="PF01425"/>
    </source>
</evidence>
<reference evidence="3" key="1">
    <citation type="journal article" date="2023" name="Mol. Phylogenet. Evol.">
        <title>Genome-scale phylogeny and comparative genomics of the fungal order Sordariales.</title>
        <authorList>
            <person name="Hensen N."/>
            <person name="Bonometti L."/>
            <person name="Westerberg I."/>
            <person name="Brannstrom I.O."/>
            <person name="Guillou S."/>
            <person name="Cros-Aarteil S."/>
            <person name="Calhoun S."/>
            <person name="Haridas S."/>
            <person name="Kuo A."/>
            <person name="Mondo S."/>
            <person name="Pangilinan J."/>
            <person name="Riley R."/>
            <person name="LaButti K."/>
            <person name="Andreopoulos B."/>
            <person name="Lipzen A."/>
            <person name="Chen C."/>
            <person name="Yan M."/>
            <person name="Daum C."/>
            <person name="Ng V."/>
            <person name="Clum A."/>
            <person name="Steindorff A."/>
            <person name="Ohm R.A."/>
            <person name="Martin F."/>
            <person name="Silar P."/>
            <person name="Natvig D.O."/>
            <person name="Lalanne C."/>
            <person name="Gautier V."/>
            <person name="Ament-Velasquez S.L."/>
            <person name="Kruys A."/>
            <person name="Hutchinson M.I."/>
            <person name="Powell A.J."/>
            <person name="Barry K."/>
            <person name="Miller A.N."/>
            <person name="Grigoriev I.V."/>
            <person name="Debuchy R."/>
            <person name="Gladieux P."/>
            <person name="Hiltunen Thoren M."/>
            <person name="Johannesson H."/>
        </authorList>
    </citation>
    <scope>NUCLEOTIDE SEQUENCE [LARGE SCALE GENOMIC DNA]</scope>
    <source>
        <strain evidence="3">CBS 340.73</strain>
    </source>
</reference>
<dbReference type="Pfam" id="PF01425">
    <property type="entry name" value="Amidase"/>
    <property type="match status" value="1"/>
</dbReference>
<evidence type="ECO:0000313" key="2">
    <source>
        <dbReference type="EMBL" id="KAK3942869.1"/>
    </source>
</evidence>
<gene>
    <name evidence="2" type="ORF">QBC46DRAFT_447428</name>
</gene>
<dbReference type="EMBL" id="MU853770">
    <property type="protein sequence ID" value="KAK3942869.1"/>
    <property type="molecule type" value="Genomic_DNA"/>
</dbReference>
<organism evidence="2 3">
    <name type="scientific">Diplogelasinospora grovesii</name>
    <dbReference type="NCBI Taxonomy" id="303347"/>
    <lineage>
        <taxon>Eukaryota</taxon>
        <taxon>Fungi</taxon>
        <taxon>Dikarya</taxon>
        <taxon>Ascomycota</taxon>
        <taxon>Pezizomycotina</taxon>
        <taxon>Sordariomycetes</taxon>
        <taxon>Sordariomycetidae</taxon>
        <taxon>Sordariales</taxon>
        <taxon>Diplogelasinosporaceae</taxon>
        <taxon>Diplogelasinospora</taxon>
    </lineage>
</organism>
<dbReference type="InterPro" id="IPR023631">
    <property type="entry name" value="Amidase_dom"/>
</dbReference>
<dbReference type="Gene3D" id="3.90.1300.10">
    <property type="entry name" value="Amidase signature (AS) domain"/>
    <property type="match status" value="1"/>
</dbReference>
<comment type="caution">
    <text evidence="2">The sequence shown here is derived from an EMBL/GenBank/DDBJ whole genome shotgun (WGS) entry which is preliminary data.</text>
</comment>